<dbReference type="Proteomes" id="UP001174909">
    <property type="component" value="Unassembled WGS sequence"/>
</dbReference>
<dbReference type="EMBL" id="CASHTH010001797">
    <property type="protein sequence ID" value="CAI8020045.1"/>
    <property type="molecule type" value="Genomic_DNA"/>
</dbReference>
<dbReference type="AlphaFoldDB" id="A0AA35RYD5"/>
<feature type="region of interest" description="Disordered" evidence="1">
    <location>
        <begin position="135"/>
        <end position="156"/>
    </location>
</feature>
<feature type="non-terminal residue" evidence="3">
    <location>
        <position position="156"/>
    </location>
</feature>
<organism evidence="3 4">
    <name type="scientific">Geodia barretti</name>
    <name type="common">Barrett's horny sponge</name>
    <dbReference type="NCBI Taxonomy" id="519541"/>
    <lineage>
        <taxon>Eukaryota</taxon>
        <taxon>Metazoa</taxon>
        <taxon>Porifera</taxon>
        <taxon>Demospongiae</taxon>
        <taxon>Heteroscleromorpha</taxon>
        <taxon>Tetractinellida</taxon>
        <taxon>Astrophorina</taxon>
        <taxon>Geodiidae</taxon>
        <taxon>Geodia</taxon>
    </lineage>
</organism>
<gene>
    <name evidence="3" type="ORF">GBAR_LOCUS12005</name>
</gene>
<feature type="chain" id="PRO_5041419980" evidence="2">
    <location>
        <begin position="37"/>
        <end position="156"/>
    </location>
</feature>
<evidence type="ECO:0000256" key="1">
    <source>
        <dbReference type="SAM" id="MobiDB-lite"/>
    </source>
</evidence>
<keyword evidence="4" id="KW-1185">Reference proteome</keyword>
<protein>
    <submittedName>
        <fullName evidence="3">Uncharacterized protein</fullName>
    </submittedName>
</protein>
<proteinExistence type="predicted"/>
<evidence type="ECO:0000256" key="2">
    <source>
        <dbReference type="SAM" id="SignalP"/>
    </source>
</evidence>
<feature type="signal peptide" evidence="2">
    <location>
        <begin position="1"/>
        <end position="36"/>
    </location>
</feature>
<reference evidence="3" key="1">
    <citation type="submission" date="2023-03" db="EMBL/GenBank/DDBJ databases">
        <authorList>
            <person name="Steffen K."/>
            <person name="Cardenas P."/>
        </authorList>
    </citation>
    <scope>NUCLEOTIDE SEQUENCE</scope>
</reference>
<keyword evidence="2" id="KW-0732">Signal</keyword>
<accession>A0AA35RYD5</accession>
<evidence type="ECO:0000313" key="3">
    <source>
        <dbReference type="EMBL" id="CAI8020045.1"/>
    </source>
</evidence>
<name>A0AA35RYD5_GEOBA</name>
<evidence type="ECO:0000313" key="4">
    <source>
        <dbReference type="Proteomes" id="UP001174909"/>
    </source>
</evidence>
<sequence length="156" mass="16441">MVKARRSRLTSGPSDAAGFLLLLTMFLVAHMDTACAQATIMTSTLDLDDNVLVLEFASLDMNLMVDCTKLRLGSTVGGFSNSQPLSNPATVTSMSATVSCPLGTDLKIAIETDDNFGTTSTDTVLFIESGNGINDTGNELDPDMTGMNVSMVDSDD</sequence>
<comment type="caution">
    <text evidence="3">The sequence shown here is derived from an EMBL/GenBank/DDBJ whole genome shotgun (WGS) entry which is preliminary data.</text>
</comment>